<protein>
    <recommendedName>
        <fullName evidence="3">Ribosomal protein L2</fullName>
    </recommendedName>
</protein>
<dbReference type="AlphaFoldDB" id="A0AAV4MFJ9"/>
<proteinExistence type="predicted"/>
<accession>A0AAV4MFJ9</accession>
<reference evidence="1 2" key="1">
    <citation type="submission" date="2021-06" db="EMBL/GenBank/DDBJ databases">
        <title>Caerostris extrusa draft genome.</title>
        <authorList>
            <person name="Kono N."/>
            <person name="Arakawa K."/>
        </authorList>
    </citation>
    <scope>NUCLEOTIDE SEQUENCE [LARGE SCALE GENOMIC DNA]</scope>
</reference>
<organism evidence="1 2">
    <name type="scientific">Caerostris extrusa</name>
    <name type="common">Bark spider</name>
    <name type="synonym">Caerostris bankana</name>
    <dbReference type="NCBI Taxonomy" id="172846"/>
    <lineage>
        <taxon>Eukaryota</taxon>
        <taxon>Metazoa</taxon>
        <taxon>Ecdysozoa</taxon>
        <taxon>Arthropoda</taxon>
        <taxon>Chelicerata</taxon>
        <taxon>Arachnida</taxon>
        <taxon>Araneae</taxon>
        <taxon>Araneomorphae</taxon>
        <taxon>Entelegynae</taxon>
        <taxon>Araneoidea</taxon>
        <taxon>Araneidae</taxon>
        <taxon>Caerostris</taxon>
    </lineage>
</organism>
<gene>
    <name evidence="1" type="ORF">CEXT_36171</name>
</gene>
<name>A0AAV4MFJ9_CAEEX</name>
<dbReference type="Proteomes" id="UP001054945">
    <property type="component" value="Unassembled WGS sequence"/>
</dbReference>
<evidence type="ECO:0000313" key="1">
    <source>
        <dbReference type="EMBL" id="GIX70653.1"/>
    </source>
</evidence>
<sequence length="141" mass="15763">MRLQQMVLMEREEFPHLDLHPLRTILFGRMGRRSASLWYEDQTGVKDTLHTLLGTSQPVLKDAAFGCLVFPIPKRGFVRGGRGANATVTIPPRKGTWSIPLDSYAPRGLNMARRGGGVEKFRRPKNWKDQGATGMAFKSPG</sequence>
<comment type="caution">
    <text evidence="1">The sequence shown here is derived from an EMBL/GenBank/DDBJ whole genome shotgun (WGS) entry which is preliminary data.</text>
</comment>
<keyword evidence="2" id="KW-1185">Reference proteome</keyword>
<dbReference type="EMBL" id="BPLR01019689">
    <property type="protein sequence ID" value="GIX70653.1"/>
    <property type="molecule type" value="Genomic_DNA"/>
</dbReference>
<evidence type="ECO:0000313" key="2">
    <source>
        <dbReference type="Proteomes" id="UP001054945"/>
    </source>
</evidence>
<evidence type="ECO:0008006" key="3">
    <source>
        <dbReference type="Google" id="ProtNLM"/>
    </source>
</evidence>